<gene>
    <name evidence="1" type="ORF">BOKJ2_LOCUS6419</name>
</gene>
<comment type="caution">
    <text evidence="1">The sequence shown here is derived from an EMBL/GenBank/DDBJ whole genome shotgun (WGS) entry which is preliminary data.</text>
</comment>
<proteinExistence type="predicted"/>
<organism evidence="1 2">
    <name type="scientific">Bursaphelenchus okinawaensis</name>
    <dbReference type="NCBI Taxonomy" id="465554"/>
    <lineage>
        <taxon>Eukaryota</taxon>
        <taxon>Metazoa</taxon>
        <taxon>Ecdysozoa</taxon>
        <taxon>Nematoda</taxon>
        <taxon>Chromadorea</taxon>
        <taxon>Rhabditida</taxon>
        <taxon>Tylenchina</taxon>
        <taxon>Tylenchomorpha</taxon>
        <taxon>Aphelenchoidea</taxon>
        <taxon>Aphelenchoididae</taxon>
        <taxon>Bursaphelenchus</taxon>
    </lineage>
</organism>
<dbReference type="EMBL" id="CAJFDH010000003">
    <property type="protein sequence ID" value="CAD5216090.1"/>
    <property type="molecule type" value="Genomic_DNA"/>
</dbReference>
<keyword evidence="2" id="KW-1185">Reference proteome</keyword>
<sequence length="262" mass="29527">MTVHSDSTTLKDWIDENTTLNGFSSRITLGTAEGEASLETSDGCRHRIYKTSSSDSFQVDDMTGFEGPKSESVVESIEPSSVECESEAGFTLSPMKMKESEAQESKKQATLTSKPIVPKPVDGIYYGFVDSLLNVLKPGRFGVFYYNKLENEADKINVCSRLLFAYKSRGGSLIIRPLEHSEKGWRIADQQFYQKPSPSLKNLIQNLKDIGFRIPGNPTKYDHVPFWTLRAPHTVEECSRTDCDKILVPRHINYVVQYLIEP</sequence>
<name>A0A811KK08_9BILA</name>
<dbReference type="Proteomes" id="UP000783686">
    <property type="component" value="Unassembled WGS sequence"/>
</dbReference>
<accession>A0A811KK08</accession>
<evidence type="ECO:0000313" key="2">
    <source>
        <dbReference type="Proteomes" id="UP000614601"/>
    </source>
</evidence>
<evidence type="ECO:0000313" key="1">
    <source>
        <dbReference type="EMBL" id="CAD5216090.1"/>
    </source>
</evidence>
<dbReference type="Proteomes" id="UP000614601">
    <property type="component" value="Unassembled WGS sequence"/>
</dbReference>
<dbReference type="EMBL" id="CAJFCW020000003">
    <property type="protein sequence ID" value="CAG9105283.1"/>
    <property type="molecule type" value="Genomic_DNA"/>
</dbReference>
<reference evidence="1" key="1">
    <citation type="submission" date="2020-09" db="EMBL/GenBank/DDBJ databases">
        <authorList>
            <person name="Kikuchi T."/>
        </authorList>
    </citation>
    <scope>NUCLEOTIDE SEQUENCE</scope>
    <source>
        <strain evidence="1">SH1</strain>
    </source>
</reference>
<protein>
    <submittedName>
        <fullName evidence="1">Uncharacterized protein</fullName>
    </submittedName>
</protein>
<dbReference type="AlphaFoldDB" id="A0A811KK08"/>